<sequence>MVDFKTHTHTYTQKLFCYMPKSQHPPAVAFFFLSLIVYYSDPGERGRRRGRGRGRENKSHWCLDQYVYTNLPPSLLGFLPCLVVDRCRRHRRRHASFPVIFPPYLANSYLWILFSFRFSCFRLPRVAAASCLFIAFVYYYITQLPRISRTSAYVLAG</sequence>
<dbReference type="EMBL" id="KN831978">
    <property type="protein sequence ID" value="KIO03026.1"/>
    <property type="molecule type" value="Genomic_DNA"/>
</dbReference>
<dbReference type="OrthoDB" id="10600597at2759"/>
<accession>A0A0C3P657</accession>
<evidence type="ECO:0000256" key="1">
    <source>
        <dbReference type="SAM" id="Phobius"/>
    </source>
</evidence>
<keyword evidence="1" id="KW-0472">Membrane</keyword>
<reference evidence="2 3" key="1">
    <citation type="submission" date="2014-04" db="EMBL/GenBank/DDBJ databases">
        <authorList>
            <consortium name="DOE Joint Genome Institute"/>
            <person name="Kuo A."/>
            <person name="Kohler A."/>
            <person name="Costa M.D."/>
            <person name="Nagy L.G."/>
            <person name="Floudas D."/>
            <person name="Copeland A."/>
            <person name="Barry K.W."/>
            <person name="Cichocki N."/>
            <person name="Veneault-Fourrey C."/>
            <person name="LaButti K."/>
            <person name="Lindquist E.A."/>
            <person name="Lipzen A."/>
            <person name="Lundell T."/>
            <person name="Morin E."/>
            <person name="Murat C."/>
            <person name="Sun H."/>
            <person name="Tunlid A."/>
            <person name="Henrissat B."/>
            <person name="Grigoriev I.V."/>
            <person name="Hibbett D.S."/>
            <person name="Martin F."/>
            <person name="Nordberg H.P."/>
            <person name="Cantor M.N."/>
            <person name="Hua S.X."/>
        </authorList>
    </citation>
    <scope>NUCLEOTIDE SEQUENCE [LARGE SCALE GENOMIC DNA]</scope>
    <source>
        <strain evidence="2 3">Marx 270</strain>
    </source>
</reference>
<keyword evidence="3" id="KW-1185">Reference proteome</keyword>
<protein>
    <submittedName>
        <fullName evidence="2">Uncharacterized protein</fullName>
    </submittedName>
</protein>
<name>A0A0C3P657_PISTI</name>
<organism evidence="2 3">
    <name type="scientific">Pisolithus tinctorius Marx 270</name>
    <dbReference type="NCBI Taxonomy" id="870435"/>
    <lineage>
        <taxon>Eukaryota</taxon>
        <taxon>Fungi</taxon>
        <taxon>Dikarya</taxon>
        <taxon>Basidiomycota</taxon>
        <taxon>Agaricomycotina</taxon>
        <taxon>Agaricomycetes</taxon>
        <taxon>Agaricomycetidae</taxon>
        <taxon>Boletales</taxon>
        <taxon>Sclerodermatineae</taxon>
        <taxon>Pisolithaceae</taxon>
        <taxon>Pisolithus</taxon>
    </lineage>
</organism>
<evidence type="ECO:0000313" key="2">
    <source>
        <dbReference type="EMBL" id="KIO03026.1"/>
    </source>
</evidence>
<keyword evidence="1" id="KW-0812">Transmembrane</keyword>
<dbReference type="HOGENOM" id="CLU_1678654_0_0_1"/>
<proteinExistence type="predicted"/>
<gene>
    <name evidence="2" type="ORF">M404DRAFT_630756</name>
</gene>
<dbReference type="InParanoid" id="A0A0C3P657"/>
<feature type="transmembrane region" description="Helical" evidence="1">
    <location>
        <begin position="95"/>
        <end position="116"/>
    </location>
</feature>
<feature type="transmembrane region" description="Helical" evidence="1">
    <location>
        <begin position="24"/>
        <end position="41"/>
    </location>
</feature>
<dbReference type="Proteomes" id="UP000054217">
    <property type="component" value="Unassembled WGS sequence"/>
</dbReference>
<evidence type="ECO:0000313" key="3">
    <source>
        <dbReference type="Proteomes" id="UP000054217"/>
    </source>
</evidence>
<dbReference type="AlphaFoldDB" id="A0A0C3P657"/>
<keyword evidence="1" id="KW-1133">Transmembrane helix</keyword>
<feature type="transmembrane region" description="Helical" evidence="1">
    <location>
        <begin position="122"/>
        <end position="141"/>
    </location>
</feature>
<reference evidence="3" key="2">
    <citation type="submission" date="2015-01" db="EMBL/GenBank/DDBJ databases">
        <title>Evolutionary Origins and Diversification of the Mycorrhizal Mutualists.</title>
        <authorList>
            <consortium name="DOE Joint Genome Institute"/>
            <consortium name="Mycorrhizal Genomics Consortium"/>
            <person name="Kohler A."/>
            <person name="Kuo A."/>
            <person name="Nagy L.G."/>
            <person name="Floudas D."/>
            <person name="Copeland A."/>
            <person name="Barry K.W."/>
            <person name="Cichocki N."/>
            <person name="Veneault-Fourrey C."/>
            <person name="LaButti K."/>
            <person name="Lindquist E.A."/>
            <person name="Lipzen A."/>
            <person name="Lundell T."/>
            <person name="Morin E."/>
            <person name="Murat C."/>
            <person name="Riley R."/>
            <person name="Ohm R."/>
            <person name="Sun H."/>
            <person name="Tunlid A."/>
            <person name="Henrissat B."/>
            <person name="Grigoriev I.V."/>
            <person name="Hibbett D.S."/>
            <person name="Martin F."/>
        </authorList>
    </citation>
    <scope>NUCLEOTIDE SEQUENCE [LARGE SCALE GENOMIC DNA]</scope>
    <source>
        <strain evidence="3">Marx 270</strain>
    </source>
</reference>